<dbReference type="SUPFAM" id="SSF48452">
    <property type="entry name" value="TPR-like"/>
    <property type="match status" value="1"/>
</dbReference>
<dbReference type="EMBL" id="BKCJ011765526">
    <property type="protein sequence ID" value="GFD51087.1"/>
    <property type="molecule type" value="Genomic_DNA"/>
</dbReference>
<feature type="non-terminal residue" evidence="1">
    <location>
        <position position="83"/>
    </location>
</feature>
<dbReference type="Pfam" id="PF12771">
    <property type="entry name" value="SusD-like_2"/>
    <property type="match status" value="1"/>
</dbReference>
<reference evidence="1" key="1">
    <citation type="journal article" date="2019" name="Sci. Rep.">
        <title>Draft genome of Tanacetum cinerariifolium, the natural source of mosquito coil.</title>
        <authorList>
            <person name="Yamashiro T."/>
            <person name="Shiraishi A."/>
            <person name="Satake H."/>
            <person name="Nakayama K."/>
        </authorList>
    </citation>
    <scope>NUCLEOTIDE SEQUENCE</scope>
</reference>
<gene>
    <name evidence="1" type="ORF">Tci_923056</name>
</gene>
<feature type="non-terminal residue" evidence="1">
    <location>
        <position position="1"/>
    </location>
</feature>
<evidence type="ECO:0000313" key="1">
    <source>
        <dbReference type="EMBL" id="GFD51087.1"/>
    </source>
</evidence>
<organism evidence="1">
    <name type="scientific">Tanacetum cinerariifolium</name>
    <name type="common">Dalmatian daisy</name>
    <name type="synonym">Chrysanthemum cinerariifolium</name>
    <dbReference type="NCBI Taxonomy" id="118510"/>
    <lineage>
        <taxon>Eukaryota</taxon>
        <taxon>Viridiplantae</taxon>
        <taxon>Streptophyta</taxon>
        <taxon>Embryophyta</taxon>
        <taxon>Tracheophyta</taxon>
        <taxon>Spermatophyta</taxon>
        <taxon>Magnoliopsida</taxon>
        <taxon>eudicotyledons</taxon>
        <taxon>Gunneridae</taxon>
        <taxon>Pentapetalae</taxon>
        <taxon>asterids</taxon>
        <taxon>campanulids</taxon>
        <taxon>Asterales</taxon>
        <taxon>Asteraceae</taxon>
        <taxon>Asteroideae</taxon>
        <taxon>Anthemideae</taxon>
        <taxon>Anthemidinae</taxon>
        <taxon>Tanacetum</taxon>
    </lineage>
</organism>
<name>A0A699WUD1_TANCI</name>
<dbReference type="InterPro" id="IPR011990">
    <property type="entry name" value="TPR-like_helical_dom_sf"/>
</dbReference>
<protein>
    <submittedName>
        <fullName evidence="1">Uncharacterized protein</fullName>
    </submittedName>
</protein>
<dbReference type="InterPro" id="IPR041662">
    <property type="entry name" value="SusD-like_2"/>
</dbReference>
<dbReference type="Gene3D" id="1.25.40.390">
    <property type="match status" value="1"/>
</dbReference>
<sequence length="83" mass="8985">NPGLGISDLTTNSNAGQYSFINFLRYYSSVAGPEPYIMLGYAEQNFNIAEAINRGWVAGASASSYYVKGINASLDFYGLADKQ</sequence>
<accession>A0A699WUD1</accession>
<dbReference type="AlphaFoldDB" id="A0A699WUD1"/>
<proteinExistence type="predicted"/>
<comment type="caution">
    <text evidence="1">The sequence shown here is derived from an EMBL/GenBank/DDBJ whole genome shotgun (WGS) entry which is preliminary data.</text>
</comment>